<evidence type="ECO:0000259" key="3">
    <source>
        <dbReference type="Pfam" id="PF14635"/>
    </source>
</evidence>
<feature type="domain" description="Transcription elongation factor Spt6 helix-hairpin-helix motif" evidence="3">
    <location>
        <begin position="893"/>
        <end position="966"/>
    </location>
</feature>
<dbReference type="Gene3D" id="3.30.505.10">
    <property type="entry name" value="SH2 domain"/>
    <property type="match status" value="1"/>
</dbReference>
<dbReference type="Gene3D" id="3.30.420.140">
    <property type="entry name" value="YqgF/RNase H-like domain"/>
    <property type="match status" value="1"/>
</dbReference>
<dbReference type="InterPro" id="IPR017072">
    <property type="entry name" value="TF_Spt6"/>
</dbReference>
<keyword evidence="4" id="KW-0648">Protein biosynthesis</keyword>
<accession>A0A8J6AS94</accession>
<dbReference type="PANTHER" id="PTHR10145:SF6">
    <property type="entry name" value="TRANSCRIPTION ELONGATION FACTOR SPT6"/>
    <property type="match status" value="1"/>
</dbReference>
<reference evidence="4" key="1">
    <citation type="submission" date="2021-05" db="EMBL/GenBank/DDBJ databases">
        <title>A free-living protist that lacks canonical eukaryotic 1 DNA replication and segregation systems.</title>
        <authorList>
            <person name="Salas-Leiva D.E."/>
            <person name="Tromer E.C."/>
            <person name="Curtis B.A."/>
            <person name="Jerlstrom-Hultqvist J."/>
            <person name="Kolisko M."/>
            <person name="Yi Z."/>
            <person name="Salas-Leiva J.S."/>
            <person name="Gallot-Lavallee L."/>
            <person name="Kops G.J.P.L."/>
            <person name="Archibald J.M."/>
            <person name="Simpson A.G.B."/>
            <person name="Roger A.J."/>
        </authorList>
    </citation>
    <scope>NUCLEOTIDE SEQUENCE</scope>
    <source>
        <strain evidence="4">BICM</strain>
    </source>
</reference>
<comment type="caution">
    <text evidence="4">The sequence shown here is derived from an EMBL/GenBank/DDBJ whole genome shotgun (WGS) entry which is preliminary data.</text>
</comment>
<dbReference type="GO" id="GO:0140673">
    <property type="term" value="P:transcription elongation-coupled chromatin remodeling"/>
    <property type="evidence" value="ECO:0007669"/>
    <property type="project" value="InterPro"/>
</dbReference>
<name>A0A8J6AS94_9EUKA</name>
<dbReference type="InterPro" id="IPR023323">
    <property type="entry name" value="Tex-like_dom_sf"/>
</dbReference>
<dbReference type="GO" id="GO:0003746">
    <property type="term" value="F:translation elongation factor activity"/>
    <property type="evidence" value="ECO:0007669"/>
    <property type="project" value="UniProtKB-KW"/>
</dbReference>
<dbReference type="EMBL" id="JAHDYR010000025">
    <property type="protein sequence ID" value="KAG9393151.1"/>
    <property type="molecule type" value="Genomic_DNA"/>
</dbReference>
<gene>
    <name evidence="4" type="ORF">J8273_3280</name>
</gene>
<proteinExistence type="predicted"/>
<dbReference type="GO" id="GO:0034728">
    <property type="term" value="P:nucleosome organization"/>
    <property type="evidence" value="ECO:0007669"/>
    <property type="project" value="TreeGrafter"/>
</dbReference>
<feature type="domain" description="Spt6 SH2" evidence="2">
    <location>
        <begin position="1244"/>
        <end position="1372"/>
    </location>
</feature>
<dbReference type="Gene3D" id="1.10.150.850">
    <property type="entry name" value="Spt6, helix-hairpin-helix domain"/>
    <property type="match status" value="1"/>
</dbReference>
<dbReference type="OrthoDB" id="995477at2759"/>
<feature type="region of interest" description="Disordered" evidence="1">
    <location>
        <begin position="1485"/>
        <end position="1507"/>
    </location>
</feature>
<dbReference type="Pfam" id="PF14635">
    <property type="entry name" value="HHH_7"/>
    <property type="match status" value="1"/>
</dbReference>
<evidence type="ECO:0000313" key="5">
    <source>
        <dbReference type="Proteomes" id="UP000717585"/>
    </source>
</evidence>
<evidence type="ECO:0000256" key="1">
    <source>
        <dbReference type="SAM" id="MobiDB-lite"/>
    </source>
</evidence>
<keyword evidence="5" id="KW-1185">Reference proteome</keyword>
<keyword evidence="4" id="KW-0251">Elongation factor</keyword>
<dbReference type="Proteomes" id="UP000717585">
    <property type="component" value="Unassembled WGS sequence"/>
</dbReference>
<protein>
    <submittedName>
        <fullName evidence="4">Transcription elongation factor SPT6 isoform X1</fullName>
    </submittedName>
</protein>
<dbReference type="Gene3D" id="1.10.3500.10">
    <property type="entry name" value="Tex N-terminal region-like"/>
    <property type="match status" value="1"/>
</dbReference>
<dbReference type="InterPro" id="IPR037027">
    <property type="entry name" value="YqgF/RNaseH-like_dom_sf"/>
</dbReference>
<feature type="compositionally biased region" description="Acidic residues" evidence="1">
    <location>
        <begin position="12"/>
        <end position="54"/>
    </location>
</feature>
<dbReference type="PANTHER" id="PTHR10145">
    <property type="entry name" value="TRANSCRIPTION ELONGATION FACTOR SPT6"/>
    <property type="match status" value="1"/>
</dbReference>
<evidence type="ECO:0000259" key="2">
    <source>
        <dbReference type="Pfam" id="PF14633"/>
    </source>
</evidence>
<sequence length="1507" mass="171607">MSSVSKRPRILDDDEDEFDDFDAYDNIDNMEDLDMNDDVHEEEEGEAVEAEEAEELEVAEAEKIIIDKDIPERMQRRGFVGVKKGWKHNDAVKDKNERTAMEEWVLAMAFPNITIHEARDGVPNYHTDMTLHRWSLNDEERDYLTIPTSYISEEEMATIYGPGDKIRVSKINNAVKHCLALFESGLEPQKIIAFDIAVADKAELRPLTEKMVRHIHNYYLRYLRLRREIDRAKAVLPRLKAFYEHLAETYDEAVGSNLRLLDYEDAEQRAEVTGPVTAPEDAHDLIRFITTVSMPTAGDKRQHRGALNLLDQENLLRTLFFIVPDVHTTRPGSEHQSMLQNFVGCLSQYLSEGHGILDRTIMVNPKASDLSLPMIDPHPLQARAEAHPNERYFINDDKELQARLVEAATELLTVHPDVVREARTYFRRSPQVLVYLTEKGKKTVTETHELSDIFFRHRDRDVSFAGYQQRYVRVDRMIDEVDGRDEPFPWAEFYPVRFPATRLLEPYWRHEPDRSAIALARSNQLSGEDLDEIVNVRNKCAQRDIDMWPATLVARLDQAQKNGLVSIQVVSADEFYDLKDENRSAKERERFMFTAEDERFHRDRFHFMFDRVEAEIGSENLAAWRENKCRDEVTALSFQRLKMLAYYDAGLLVQRRMRREVWSLLLAASRSYITARCRERLTQYIDTRPPRPEGWSAFDAEQSRARSGASSHSYNRNSERIVAVVPAESHTDSTIAVCINGRGEPIDIRRFGYIHHCRSEQEKLYAAEDLLDFIRFIDAKCRPSVIAIEDIGSNTDIIRELIEKPIERYLEYSGVALNSVLGDTKLYTAQDINSPAIISADGTLAKIMAASNRVRSAVPEMIPDAPSRRAFLLAVSVLNPLAALATVMGSADDAMCLPLHELQSTVPSSTLYTELEDELVYSVAKVGVEARRALGSSAFERAVVRFIPGLGPLKAKAVLHYLPHAAPTVQSIFLQANMMAEEAIVPWNASVTFHIHDAGRPRNKRELQKANRELLPFFDAIRLERTTKDYYAAYCIAAAYLEHKDIMSLQDHRDADGCLNAEASTYTALSQTMADGPGQGALNDLKSLRRDDRPRFNEIIKEICVSATLLASENPAAKAVITEEFAIALLEECSSPYEDHRPPHKKLSARFIGGVTRQQFIRPSRATDVGRVEMSLEGTHRWIPRQFLDEFGRFENLTSSQAIMKLMQLEKGSYIVRPSAFDGYNNDRERRTAIHEEHRAARYFLDITVKIESDQLYRHIHVEELEKTDETAIGTKLVVQDPFEHDDTVYEGIDDLCASYIEPLVENYRKVYSHRHYWDAASDPHLADHQDPAQGMRQAIGEYFYSRVFSHHQPATVAYVIVASRRFVGSFEIWLALKKPEVGGMMQNGNVEAWLNLYHEIFTPTAAGWHYRKKHYDVFDSASNSLMAEFKRFALASLTAPVQRSNFAAANTSSFAGAGFTATDGHFEAARRMPQPTTAGFTQLQSGVQASPDPGASAYGYVHPARM</sequence>
<dbReference type="GO" id="GO:0008023">
    <property type="term" value="C:transcription elongation factor complex"/>
    <property type="evidence" value="ECO:0007669"/>
    <property type="project" value="TreeGrafter"/>
</dbReference>
<dbReference type="InterPro" id="IPR035420">
    <property type="entry name" value="Spt6_SH2"/>
</dbReference>
<dbReference type="InterPro" id="IPR032706">
    <property type="entry name" value="Spt6_HHH"/>
</dbReference>
<dbReference type="GO" id="GO:0031491">
    <property type="term" value="F:nucleosome binding"/>
    <property type="evidence" value="ECO:0007669"/>
    <property type="project" value="TreeGrafter"/>
</dbReference>
<evidence type="ECO:0000313" key="4">
    <source>
        <dbReference type="EMBL" id="KAG9393151.1"/>
    </source>
</evidence>
<feature type="region of interest" description="Disordered" evidence="1">
    <location>
        <begin position="1"/>
        <end position="54"/>
    </location>
</feature>
<organism evidence="4 5">
    <name type="scientific">Carpediemonas membranifera</name>
    <dbReference type="NCBI Taxonomy" id="201153"/>
    <lineage>
        <taxon>Eukaryota</taxon>
        <taxon>Metamonada</taxon>
        <taxon>Carpediemonas-like organisms</taxon>
        <taxon>Carpediemonas</taxon>
    </lineage>
</organism>
<dbReference type="GO" id="GO:0042393">
    <property type="term" value="F:histone binding"/>
    <property type="evidence" value="ECO:0007669"/>
    <property type="project" value="TreeGrafter"/>
</dbReference>
<dbReference type="Pfam" id="PF14633">
    <property type="entry name" value="SH2_2"/>
    <property type="match status" value="1"/>
</dbReference>
<dbReference type="InterPro" id="IPR036860">
    <property type="entry name" value="SH2_dom_sf"/>
</dbReference>